<feature type="region of interest" description="Disordered" evidence="1">
    <location>
        <begin position="389"/>
        <end position="418"/>
    </location>
</feature>
<feature type="compositionally biased region" description="Polar residues" evidence="1">
    <location>
        <begin position="1060"/>
        <end position="1072"/>
    </location>
</feature>
<feature type="region of interest" description="Disordered" evidence="1">
    <location>
        <begin position="628"/>
        <end position="685"/>
    </location>
</feature>
<gene>
    <name evidence="2" type="ORF">CSKR_114299</name>
</gene>
<dbReference type="OrthoDB" id="6271389at2759"/>
<organism evidence="2 3">
    <name type="scientific">Clonorchis sinensis</name>
    <name type="common">Chinese liver fluke</name>
    <dbReference type="NCBI Taxonomy" id="79923"/>
    <lineage>
        <taxon>Eukaryota</taxon>
        <taxon>Metazoa</taxon>
        <taxon>Spiralia</taxon>
        <taxon>Lophotrochozoa</taxon>
        <taxon>Platyhelminthes</taxon>
        <taxon>Trematoda</taxon>
        <taxon>Digenea</taxon>
        <taxon>Opisthorchiida</taxon>
        <taxon>Opisthorchiata</taxon>
        <taxon>Opisthorchiidae</taxon>
        <taxon>Clonorchis</taxon>
    </lineage>
</organism>
<feature type="region of interest" description="Disordered" evidence="1">
    <location>
        <begin position="1218"/>
        <end position="1241"/>
    </location>
</feature>
<sequence>MHRHNHRSSYVTRAPINDSSEWCSNSLHCMARDSKRLLLNNGLIPSELFHRIYPGFRSATDVPTSSHYKDLMKAYPGVKIILTVRDPQDWLASVRQKILSHRPRFPTSWFNDMAICLFIGSDCFKLANCLFDRMYGLQADRDNDQKLLVAYGRWNEQVKQTVPVDKLLVYDVRQGWEPLCKFLKVPIPNEPFPYENDIICIFQIDKVFVTGYLNTGVLETFQRLTDSFLYEDTTGVEVIDTEFRVTRLLISNLKTKNWVLDSTVLLTQRKCERRMSHKHRLASEDVTLDLQSVIQSFNEDPQEKNEAKEAPAGLFRVPEIAPQGQRGGLPRPIGRTRDQNDPSFCEPEHERESQLRTQSRSPTERSERDALLHNIAKLLSKDAAKSRPSSTVLSEVSGKKHVRETRTPCSPHPTRFPTGLKQNSVDILARLHSVVTEAYEQAKYDEELTTVLGSLLGYGSHIHTVGRQTELEFGGRKRREFDCRPFQGPKTPPSPNSKHKTGILSHKRRTKASCGLRESNEPRSDNYIERIRVDPRNRILNTKSAISHRHLVDPHDYLHSFEEEVSKVYCKPHRSQHSPHGRTHGHTIHHHITRDTKDQFVNLHEKRLHGSSCECGRKLKCTGCMLERQSSQTQPSTRTHLGSKCRSPFRNSQRRSDDRITDEPTEQQTQKRRAIGSCSPGCSKHLRRHRFSKTERDFDGIQVRASNLDAATRDLLHHTNTRPTTVVELKTVGNSSRQSTASISGSPSPTRSGSFRHSYRCKAVLHRILQESPDQHERSPIPIRKKPYGHNATQGWADTKDQAACSKRPTNYVSSVTEKSCDNRSHLHRVSKRRQIHYLGPPSPYTVACSFRADDLLADTPESPDQAKYNEQAINFVRTEQDISVDTTQSNPTFSERYKTCNIDLSSYNNAELRRLKNWILFGKPAQSSPPSPQPGSGDKPSVEFAVPGMTPCKISPNKCELKQSSKEPTPVPNCSLTEPKTDQSPASGNPRPGTELRSPSVSSTSSTSSSQSSNSSSSGSSESAETSTTNDTTCISSTPSEGSRPETPTPVSPDKLLANSFSTRQQHSHANNIHEVGEPSQKEVSSATENNHSVNDTTADLLVPAGADKHEVQMDSSGRDVQQIQEQNANHQPAEEYCSTEFKVSCPFAEENGEVHHGENENIMSNGNITQSVEVNPCSPRSEPQEYDPTLNMAHVDETTEEETVFCDETVSGNLVRSPKKNKLEKRRRDKNSTSGHDRMMDNEACADRIDGVLQNFETRTSADEEEGEVISDCTSDVDEYHLSKRLRRTPIQEADSTKLSTTSSSEVLRPKMVCRSDIHKHVGSRRSNSSENLTKCRRRTEESRFKQPGTPKRKRRDRFEVERLRTSLDNLREQSGFCDRYRKAKYIRSNYLDEPIAYDRKTHQQNLSRSNCILKLNRGRSDLDKFPTRGRYLLSQPDSLSRGRGRRMYAPRCEFESDYQRGTHQNRAFQRSIARSVTRFRTSRTFAKPGITHRHMFDLREHKLSRKHQ</sequence>
<feature type="region of interest" description="Disordered" evidence="1">
    <location>
        <begin position="772"/>
        <end position="802"/>
    </location>
</feature>
<dbReference type="SUPFAM" id="SSF52540">
    <property type="entry name" value="P-loop containing nucleoside triphosphate hydrolases"/>
    <property type="match status" value="1"/>
</dbReference>
<dbReference type="PANTHER" id="PTHR36978">
    <property type="entry name" value="P-LOOP CONTAINING NUCLEOTIDE TRIPHOSPHATE HYDROLASE"/>
    <property type="match status" value="1"/>
</dbReference>
<feature type="region of interest" description="Disordered" evidence="1">
    <location>
        <begin position="1323"/>
        <end position="1359"/>
    </location>
</feature>
<dbReference type="InParanoid" id="A0A419Q1L7"/>
<feature type="compositionally biased region" description="Polar residues" evidence="1">
    <location>
        <begin position="973"/>
        <end position="988"/>
    </location>
</feature>
<dbReference type="InterPro" id="IPR027417">
    <property type="entry name" value="P-loop_NTPase"/>
</dbReference>
<feature type="compositionally biased region" description="Basic and acidic residues" evidence="1">
    <location>
        <begin position="335"/>
        <end position="354"/>
    </location>
</feature>
<dbReference type="Gene3D" id="3.40.50.300">
    <property type="entry name" value="P-loop containing nucleotide triphosphate hydrolases"/>
    <property type="match status" value="1"/>
</dbReference>
<dbReference type="EMBL" id="NIRI02000076">
    <property type="protein sequence ID" value="KAG5441763.1"/>
    <property type="molecule type" value="Genomic_DNA"/>
</dbReference>
<accession>A0A419Q1L7</accession>
<feature type="region of interest" description="Disordered" evidence="1">
    <location>
        <begin position="297"/>
        <end position="367"/>
    </location>
</feature>
<dbReference type="PANTHER" id="PTHR36978:SF4">
    <property type="entry name" value="P-LOOP CONTAINING NUCLEOSIDE TRIPHOSPHATE HYDROLASE PROTEIN"/>
    <property type="match status" value="1"/>
</dbReference>
<feature type="region of interest" description="Disordered" evidence="1">
    <location>
        <begin position="924"/>
        <end position="1109"/>
    </location>
</feature>
<evidence type="ECO:0000256" key="1">
    <source>
        <dbReference type="SAM" id="MobiDB-lite"/>
    </source>
</evidence>
<evidence type="ECO:0000313" key="2">
    <source>
        <dbReference type="EMBL" id="KAG5441763.1"/>
    </source>
</evidence>
<dbReference type="Proteomes" id="UP000286415">
    <property type="component" value="Unassembled WGS sequence"/>
</dbReference>
<reference evidence="2 3" key="2">
    <citation type="journal article" date="2021" name="Genomics">
        <title>High-quality reference genome for Clonorchis sinensis.</title>
        <authorList>
            <person name="Young N.D."/>
            <person name="Stroehlein A.J."/>
            <person name="Kinkar L."/>
            <person name="Wang T."/>
            <person name="Sohn W.M."/>
            <person name="Chang B.C.H."/>
            <person name="Kaur P."/>
            <person name="Weisz D."/>
            <person name="Dudchenko O."/>
            <person name="Aiden E.L."/>
            <person name="Korhonen P.K."/>
            <person name="Gasser R.B."/>
        </authorList>
    </citation>
    <scope>NUCLEOTIDE SEQUENCE [LARGE SCALE GENOMIC DNA]</scope>
    <source>
        <strain evidence="2">Cs-k2</strain>
    </source>
</reference>
<dbReference type="STRING" id="79923.A0A419Q1L7"/>
<feature type="compositionally biased region" description="Basic residues" evidence="1">
    <location>
        <begin position="1219"/>
        <end position="1231"/>
    </location>
</feature>
<dbReference type="Pfam" id="PF17784">
    <property type="entry name" value="Sulfotransfer_4"/>
    <property type="match status" value="1"/>
</dbReference>
<feature type="compositionally biased region" description="Polar residues" evidence="1">
    <location>
        <begin position="732"/>
        <end position="755"/>
    </location>
</feature>
<feature type="region of interest" description="Disordered" evidence="1">
    <location>
        <begin position="484"/>
        <end position="521"/>
    </location>
</feature>
<evidence type="ECO:0000313" key="3">
    <source>
        <dbReference type="Proteomes" id="UP000286415"/>
    </source>
</evidence>
<feature type="compositionally biased region" description="Polar residues" evidence="1">
    <location>
        <begin position="628"/>
        <end position="640"/>
    </location>
</feature>
<proteinExistence type="predicted"/>
<name>A0A419Q1L7_CLOSI</name>
<feature type="compositionally biased region" description="Polar residues" evidence="1">
    <location>
        <begin position="1083"/>
        <end position="1099"/>
    </location>
</feature>
<dbReference type="InterPro" id="IPR040632">
    <property type="entry name" value="Sulfotransfer_4"/>
</dbReference>
<feature type="compositionally biased region" description="Basic residues" evidence="1">
    <location>
        <begin position="497"/>
        <end position="511"/>
    </location>
</feature>
<feature type="region of interest" description="Disordered" evidence="1">
    <location>
        <begin position="731"/>
        <end position="756"/>
    </location>
</feature>
<comment type="caution">
    <text evidence="2">The sequence shown here is derived from an EMBL/GenBank/DDBJ whole genome shotgun (WGS) entry which is preliminary data.</text>
</comment>
<reference evidence="2 3" key="1">
    <citation type="journal article" date="2018" name="Biotechnol. Adv.">
        <title>Improved genomic resources and new bioinformatic workflow for the carcinogenic parasite Clonorchis sinensis: Biotechnological implications.</title>
        <authorList>
            <person name="Wang D."/>
            <person name="Korhonen P.K."/>
            <person name="Gasser R.B."/>
            <person name="Young N.D."/>
        </authorList>
    </citation>
    <scope>NUCLEOTIDE SEQUENCE [LARGE SCALE GENOMIC DNA]</scope>
    <source>
        <strain evidence="2">Cs-k2</strain>
    </source>
</reference>
<protein>
    <submittedName>
        <fullName evidence="2">Uncharacterized protein</fullName>
    </submittedName>
</protein>
<feature type="compositionally biased region" description="Low complexity" evidence="1">
    <location>
        <begin position="999"/>
        <end position="1034"/>
    </location>
</feature>
<keyword evidence="3" id="KW-1185">Reference proteome</keyword>